<dbReference type="FunFam" id="1.10.1040.10:FF:000001">
    <property type="entry name" value="Glycerol-3-phosphate dehydrogenase [NAD(P)+]"/>
    <property type="match status" value="1"/>
</dbReference>
<dbReference type="PROSITE" id="PS00957">
    <property type="entry name" value="NAD_G3PDH"/>
    <property type="match status" value="1"/>
</dbReference>
<evidence type="ECO:0000256" key="12">
    <source>
        <dbReference type="ARBA" id="ARBA00080511"/>
    </source>
</evidence>
<dbReference type="SUPFAM" id="SSF48179">
    <property type="entry name" value="6-phosphogluconate dehydrogenase C-terminal domain-like"/>
    <property type="match status" value="1"/>
</dbReference>
<dbReference type="Proteomes" id="UP000276437">
    <property type="component" value="Chromosome"/>
</dbReference>
<dbReference type="PANTHER" id="PTHR11728">
    <property type="entry name" value="GLYCEROL-3-PHOSPHATE DEHYDROGENASE"/>
    <property type="match status" value="1"/>
</dbReference>
<evidence type="ECO:0000256" key="17">
    <source>
        <dbReference type="RuleBase" id="RU000437"/>
    </source>
</evidence>
<dbReference type="GO" id="GO:0005975">
    <property type="term" value="P:carbohydrate metabolic process"/>
    <property type="evidence" value="ECO:0007669"/>
    <property type="project" value="InterPro"/>
</dbReference>
<dbReference type="GO" id="GO:0051287">
    <property type="term" value="F:NAD binding"/>
    <property type="evidence" value="ECO:0007669"/>
    <property type="project" value="InterPro"/>
</dbReference>
<dbReference type="Pfam" id="PF01210">
    <property type="entry name" value="NAD_Gly3P_dh_N"/>
    <property type="match status" value="1"/>
</dbReference>
<dbReference type="InterPro" id="IPR013328">
    <property type="entry name" value="6PGD_dom2"/>
</dbReference>
<evidence type="ECO:0000256" key="7">
    <source>
        <dbReference type="ARBA" id="ARBA00023209"/>
    </source>
</evidence>
<dbReference type="UniPathway" id="UPA00940"/>
<evidence type="ECO:0000256" key="10">
    <source>
        <dbReference type="ARBA" id="ARBA00066687"/>
    </source>
</evidence>
<dbReference type="HAMAP" id="MF_00394">
    <property type="entry name" value="NAD_Glyc3P_dehydrog"/>
    <property type="match status" value="1"/>
</dbReference>
<evidence type="ECO:0000256" key="1">
    <source>
        <dbReference type="ARBA" id="ARBA00011009"/>
    </source>
</evidence>
<feature type="binding site" evidence="13">
    <location>
        <position position="246"/>
    </location>
    <ligand>
        <name>sn-glycerol 3-phosphate</name>
        <dbReference type="ChEBI" id="CHEBI:57597"/>
    </ligand>
</feature>
<evidence type="ECO:0000259" key="18">
    <source>
        <dbReference type="Pfam" id="PF01210"/>
    </source>
</evidence>
<comment type="catalytic activity">
    <reaction evidence="9">
        <text>sn-glycerol 3-phosphate + NADP(+) = dihydroxyacetone phosphate + NADPH + H(+)</text>
        <dbReference type="Rhea" id="RHEA:11096"/>
        <dbReference type="ChEBI" id="CHEBI:15378"/>
        <dbReference type="ChEBI" id="CHEBI:57597"/>
        <dbReference type="ChEBI" id="CHEBI:57642"/>
        <dbReference type="ChEBI" id="CHEBI:57783"/>
        <dbReference type="ChEBI" id="CHEBI:58349"/>
        <dbReference type="EC" id="1.1.1.94"/>
    </reaction>
    <physiologicalReaction direction="right-to-left" evidence="9">
        <dbReference type="Rhea" id="RHEA:11098"/>
    </physiologicalReaction>
</comment>
<dbReference type="PANTHER" id="PTHR11728:SF1">
    <property type="entry name" value="GLYCEROL-3-PHOSPHATE DEHYDROGENASE [NAD(+)] 2, CHLOROPLASTIC"/>
    <property type="match status" value="1"/>
</dbReference>
<dbReference type="InterPro" id="IPR006168">
    <property type="entry name" value="G3P_DH_NAD-dep"/>
</dbReference>
<dbReference type="OrthoDB" id="9812273at2"/>
<feature type="binding site" evidence="13">
    <location>
        <position position="281"/>
    </location>
    <ligand>
        <name>NADPH</name>
        <dbReference type="ChEBI" id="CHEBI:57783"/>
    </ligand>
</feature>
<feature type="binding site" evidence="16">
    <location>
        <position position="257"/>
    </location>
    <ligand>
        <name>NAD(+)</name>
        <dbReference type="ChEBI" id="CHEBI:57540"/>
    </ligand>
</feature>
<keyword evidence="8 13" id="KW-1208">Phospholipid metabolism</keyword>
<sequence length="346" mass="37044">MHIAVIGAGSWGTALAGMLGQKYNNVILWVRSEALAQELARTRQNSRYLPGYLLPSAVEVTYNLNRAVTGAQVIVIVTPSHSVRQLAAQIGSIVLREPVQPFIVSAAKGFELNTLKRMSEVIQEEIPVSTDKIVALSGPNHAEEVAASQPTATVVASISRKSCEYIQNVFMSPQFRVYTNPDIIGVELGGSLKNIIALGCGVADGLGLGDNAKAALMTRGLAEITRLGTAMGASPHTFAGLSGLGDLIATCTSRHSRNRRAGVLLASGKTKDEILTETSMVVEGIRATSAAFQIAQKLHVEMPITKQIYQALYDEKSPKDAVMELMTRGKTHEIEDVAADNTFSKE</sequence>
<evidence type="ECO:0000256" key="11">
    <source>
        <dbReference type="ARBA" id="ARBA00069372"/>
    </source>
</evidence>
<dbReference type="InterPro" id="IPR011128">
    <property type="entry name" value="G3P_DH_NAD-dep_N"/>
</dbReference>
<feature type="binding site" evidence="13">
    <location>
        <position position="193"/>
    </location>
    <ligand>
        <name>sn-glycerol 3-phosphate</name>
        <dbReference type="ChEBI" id="CHEBI:57597"/>
    </ligand>
</feature>
<dbReference type="NCBIfam" id="NF000941">
    <property type="entry name" value="PRK00094.1-3"/>
    <property type="match status" value="1"/>
</dbReference>
<dbReference type="FunFam" id="3.40.50.720:FF:000019">
    <property type="entry name" value="Glycerol-3-phosphate dehydrogenase [NAD(P)+]"/>
    <property type="match status" value="1"/>
</dbReference>
<reference evidence="20 21" key="1">
    <citation type="journal article" date="2018" name="Int. J. Syst. Evol. Microbiol.">
        <title>Methylomusa anaerophila gen. nov., sp. nov., an anaerobic methanol-utilizing bacterium isolated from a microbial fuel cell.</title>
        <authorList>
            <person name="Amano N."/>
            <person name="Yamamuro A."/>
            <person name="Miyahara M."/>
            <person name="Kouzuma A."/>
            <person name="Abe T."/>
            <person name="Watanabe K."/>
        </authorList>
    </citation>
    <scope>NUCLEOTIDE SEQUENCE [LARGE SCALE GENOMIC DNA]</scope>
    <source>
        <strain evidence="20 21">MMFC1</strain>
    </source>
</reference>
<evidence type="ECO:0000256" key="9">
    <source>
        <dbReference type="ARBA" id="ARBA00052716"/>
    </source>
</evidence>
<dbReference type="NCBIfam" id="NF000942">
    <property type="entry name" value="PRK00094.1-4"/>
    <property type="match status" value="1"/>
</dbReference>
<feature type="binding site" evidence="16">
    <location>
        <position position="142"/>
    </location>
    <ligand>
        <name>NAD(+)</name>
        <dbReference type="ChEBI" id="CHEBI:57540"/>
    </ligand>
</feature>
<feature type="binding site" evidence="13">
    <location>
        <position position="108"/>
    </location>
    <ligand>
        <name>sn-glycerol 3-phosphate</name>
        <dbReference type="ChEBI" id="CHEBI:57597"/>
    </ligand>
</feature>
<feature type="binding site" evidence="13">
    <location>
        <position position="48"/>
    </location>
    <ligand>
        <name>NADPH</name>
        <dbReference type="ChEBI" id="CHEBI:57783"/>
    </ligand>
</feature>
<feature type="domain" description="Glycerol-3-phosphate dehydrogenase NAD-dependent N-terminal" evidence="18">
    <location>
        <begin position="3"/>
        <end position="160"/>
    </location>
</feature>
<dbReference type="Pfam" id="PF07479">
    <property type="entry name" value="NAD_Gly3P_dh_C"/>
    <property type="match status" value="1"/>
</dbReference>
<feature type="binding site" evidence="15">
    <location>
        <position position="108"/>
    </location>
    <ligand>
        <name>substrate</name>
    </ligand>
</feature>
<comment type="caution">
    <text evidence="13">Lacks conserved residue(s) required for the propagation of feature annotation.</text>
</comment>
<evidence type="ECO:0000313" key="21">
    <source>
        <dbReference type="Proteomes" id="UP000276437"/>
    </source>
</evidence>
<feature type="binding site" evidence="13">
    <location>
        <position position="283"/>
    </location>
    <ligand>
        <name>NADPH</name>
        <dbReference type="ChEBI" id="CHEBI:57783"/>
    </ligand>
</feature>
<comment type="pathway">
    <text evidence="13">Membrane lipid metabolism; glycerophospholipid metabolism.</text>
</comment>
<feature type="binding site" evidence="13">
    <location>
        <position position="256"/>
    </location>
    <ligand>
        <name>sn-glycerol 3-phosphate</name>
        <dbReference type="ChEBI" id="CHEBI:57597"/>
    </ligand>
</feature>
<dbReference type="GO" id="GO:0046168">
    <property type="term" value="P:glycerol-3-phosphate catabolic process"/>
    <property type="evidence" value="ECO:0007669"/>
    <property type="project" value="InterPro"/>
</dbReference>
<dbReference type="GO" id="GO:0141153">
    <property type="term" value="F:glycerol-3-phosphate dehydrogenase (NADP+) activity"/>
    <property type="evidence" value="ECO:0007669"/>
    <property type="project" value="RHEA"/>
</dbReference>
<evidence type="ECO:0000256" key="14">
    <source>
        <dbReference type="PIRSR" id="PIRSR000114-1"/>
    </source>
</evidence>
<feature type="binding site" evidence="13">
    <location>
        <position position="10"/>
    </location>
    <ligand>
        <name>NADPH</name>
        <dbReference type="ChEBI" id="CHEBI:57783"/>
    </ligand>
</feature>
<evidence type="ECO:0000256" key="4">
    <source>
        <dbReference type="ARBA" id="ARBA00023002"/>
    </source>
</evidence>
<evidence type="ECO:0000256" key="15">
    <source>
        <dbReference type="PIRSR" id="PIRSR000114-2"/>
    </source>
</evidence>
<evidence type="ECO:0000256" key="13">
    <source>
        <dbReference type="HAMAP-Rule" id="MF_00394"/>
    </source>
</evidence>
<feature type="binding site" evidence="13">
    <location>
        <position position="108"/>
    </location>
    <ligand>
        <name>NADPH</name>
        <dbReference type="ChEBI" id="CHEBI:57783"/>
    </ligand>
</feature>
<feature type="domain" description="Glycerol-3-phosphate dehydrogenase NAD-dependent C-terminal" evidence="19">
    <location>
        <begin position="182"/>
        <end position="322"/>
    </location>
</feature>
<feature type="active site" description="Proton acceptor" evidence="13 14">
    <location>
        <position position="193"/>
    </location>
</feature>
<dbReference type="GO" id="GO:0008654">
    <property type="term" value="P:phospholipid biosynthetic process"/>
    <property type="evidence" value="ECO:0007669"/>
    <property type="project" value="UniProtKB-KW"/>
</dbReference>
<dbReference type="EMBL" id="AP018449">
    <property type="protein sequence ID" value="BBB92981.1"/>
    <property type="molecule type" value="Genomic_DNA"/>
</dbReference>
<evidence type="ECO:0000313" key="20">
    <source>
        <dbReference type="EMBL" id="BBB92981.1"/>
    </source>
</evidence>
<dbReference type="InterPro" id="IPR008927">
    <property type="entry name" value="6-PGluconate_DH-like_C_sf"/>
</dbReference>
<feature type="binding site" evidence="13">
    <location>
        <position position="138"/>
    </location>
    <ligand>
        <name>sn-glycerol 3-phosphate</name>
        <dbReference type="ChEBI" id="CHEBI:57597"/>
    </ligand>
</feature>
<keyword evidence="6 13" id="KW-0443">Lipid metabolism</keyword>
<dbReference type="KEGG" id="mana:MAMMFC1_03689"/>
<dbReference type="EC" id="1.1.1.94" evidence="10 13"/>
<dbReference type="NCBIfam" id="NF000940">
    <property type="entry name" value="PRK00094.1-2"/>
    <property type="match status" value="1"/>
</dbReference>
<evidence type="ECO:0000256" key="16">
    <source>
        <dbReference type="PIRSR" id="PIRSR000114-3"/>
    </source>
</evidence>
<dbReference type="GO" id="GO:0005829">
    <property type="term" value="C:cytosol"/>
    <property type="evidence" value="ECO:0007669"/>
    <property type="project" value="TreeGrafter"/>
</dbReference>
<feature type="binding site" evidence="13">
    <location>
        <position position="257"/>
    </location>
    <ligand>
        <name>sn-glycerol 3-phosphate</name>
        <dbReference type="ChEBI" id="CHEBI:57597"/>
    </ligand>
</feature>
<feature type="binding site" evidence="13">
    <location>
        <position position="257"/>
    </location>
    <ligand>
        <name>NADPH</name>
        <dbReference type="ChEBI" id="CHEBI:57783"/>
    </ligand>
</feature>
<evidence type="ECO:0000256" key="8">
    <source>
        <dbReference type="ARBA" id="ARBA00023264"/>
    </source>
</evidence>
<dbReference type="PRINTS" id="PR00077">
    <property type="entry name" value="GPDHDRGNASE"/>
</dbReference>
<keyword evidence="4 13" id="KW-0560">Oxidoreductase</keyword>
<feature type="binding site" evidence="16">
    <location>
        <begin position="7"/>
        <end position="12"/>
    </location>
    <ligand>
        <name>NAD(+)</name>
        <dbReference type="ChEBI" id="CHEBI:57540"/>
    </ligand>
</feature>
<feature type="binding site" evidence="15">
    <location>
        <begin position="257"/>
        <end position="258"/>
    </location>
    <ligand>
        <name>substrate</name>
    </ligand>
</feature>
<dbReference type="Gene3D" id="1.10.1040.10">
    <property type="entry name" value="N-(1-d-carboxylethyl)-l-norvaline Dehydrogenase, domain 2"/>
    <property type="match status" value="1"/>
</dbReference>
<feature type="binding site" evidence="13">
    <location>
        <position position="142"/>
    </location>
    <ligand>
        <name>NADPH</name>
        <dbReference type="ChEBI" id="CHEBI:57783"/>
    </ligand>
</feature>
<feature type="binding site" evidence="13">
    <location>
        <position position="258"/>
    </location>
    <ligand>
        <name>sn-glycerol 3-phosphate</name>
        <dbReference type="ChEBI" id="CHEBI:57597"/>
    </ligand>
</feature>
<dbReference type="AlphaFoldDB" id="A0A348API3"/>
<keyword evidence="7 13" id="KW-0594">Phospholipid biosynthesis</keyword>
<dbReference type="Gene3D" id="3.40.50.720">
    <property type="entry name" value="NAD(P)-binding Rossmann-like Domain"/>
    <property type="match status" value="1"/>
</dbReference>
<feature type="binding site" evidence="13">
    <location>
        <position position="31"/>
    </location>
    <ligand>
        <name>NADPH</name>
        <dbReference type="ChEBI" id="CHEBI:57783"/>
    </ligand>
</feature>
<dbReference type="InterPro" id="IPR036291">
    <property type="entry name" value="NAD(P)-bd_dom_sf"/>
</dbReference>
<accession>A0A348API3</accession>
<dbReference type="GO" id="GO:0006650">
    <property type="term" value="P:glycerophospholipid metabolic process"/>
    <property type="evidence" value="ECO:0007669"/>
    <property type="project" value="UniProtKB-UniRule"/>
</dbReference>
<dbReference type="RefSeq" id="WP_126309865.1">
    <property type="nucleotide sequence ID" value="NZ_AP018449.1"/>
</dbReference>
<dbReference type="GO" id="GO:0141152">
    <property type="term" value="F:glycerol-3-phosphate dehydrogenase (NAD+) activity"/>
    <property type="evidence" value="ECO:0007669"/>
    <property type="project" value="RHEA"/>
</dbReference>
<evidence type="ECO:0000256" key="2">
    <source>
        <dbReference type="ARBA" id="ARBA00022516"/>
    </source>
</evidence>
<keyword evidence="3 13" id="KW-0521">NADP</keyword>
<evidence type="ECO:0000256" key="6">
    <source>
        <dbReference type="ARBA" id="ARBA00023098"/>
    </source>
</evidence>
<dbReference type="PIRSF" id="PIRSF000114">
    <property type="entry name" value="Glycerol-3-P_dh"/>
    <property type="match status" value="1"/>
</dbReference>
<evidence type="ECO:0000256" key="5">
    <source>
        <dbReference type="ARBA" id="ARBA00023027"/>
    </source>
</evidence>
<gene>
    <name evidence="13 20" type="primary">gpsA</name>
    <name evidence="20" type="ORF">MAMMFC1_03689</name>
</gene>
<dbReference type="SUPFAM" id="SSF51735">
    <property type="entry name" value="NAD(P)-binding Rossmann-fold domains"/>
    <property type="match status" value="1"/>
</dbReference>
<keyword evidence="13" id="KW-0963">Cytoplasm</keyword>
<organism evidence="20 21">
    <name type="scientific">Methylomusa anaerophila</name>
    <dbReference type="NCBI Taxonomy" id="1930071"/>
    <lineage>
        <taxon>Bacteria</taxon>
        <taxon>Bacillati</taxon>
        <taxon>Bacillota</taxon>
        <taxon>Negativicutes</taxon>
        <taxon>Selenomonadales</taxon>
        <taxon>Sporomusaceae</taxon>
        <taxon>Methylomusa</taxon>
    </lineage>
</organism>
<comment type="subcellular location">
    <subcellularLocation>
        <location evidence="13">Cytoplasm</location>
    </subcellularLocation>
</comment>
<comment type="catalytic activity">
    <reaction evidence="13">
        <text>sn-glycerol 3-phosphate + NAD(+) = dihydroxyacetone phosphate + NADH + H(+)</text>
        <dbReference type="Rhea" id="RHEA:11092"/>
        <dbReference type="ChEBI" id="CHEBI:15378"/>
        <dbReference type="ChEBI" id="CHEBI:57540"/>
        <dbReference type="ChEBI" id="CHEBI:57597"/>
        <dbReference type="ChEBI" id="CHEBI:57642"/>
        <dbReference type="ChEBI" id="CHEBI:57945"/>
        <dbReference type="EC" id="1.1.1.94"/>
    </reaction>
</comment>
<evidence type="ECO:0000259" key="19">
    <source>
        <dbReference type="Pfam" id="PF07479"/>
    </source>
</evidence>
<dbReference type="InterPro" id="IPR006109">
    <property type="entry name" value="G3P_DH_NAD-dep_C"/>
</dbReference>
<comment type="function">
    <text evidence="13">Catalyzes the reduction of the glycolytic intermediate dihydroxyacetone phosphate (DHAP) to sn-glycerol 3-phosphate (G3P), the key precursor for phospholipid synthesis.</text>
</comment>
<protein>
    <recommendedName>
        <fullName evidence="11 13">Glycerol-3-phosphate dehydrogenase [NAD(P)+]</fullName>
        <ecNumber evidence="10 13">1.1.1.94</ecNumber>
    </recommendedName>
    <alternativeName>
        <fullName evidence="13">NAD(P)(+)-dependent glycerol-3-phosphate dehydrogenase</fullName>
    </alternativeName>
    <alternativeName>
        <fullName evidence="12 13">NAD(P)H-dependent dihydroxyacetone-phosphate reductase</fullName>
    </alternativeName>
</protein>
<evidence type="ECO:0000256" key="3">
    <source>
        <dbReference type="ARBA" id="ARBA00022857"/>
    </source>
</evidence>
<proteinExistence type="inferred from homology"/>
<dbReference type="GO" id="GO:0046167">
    <property type="term" value="P:glycerol-3-phosphate biosynthetic process"/>
    <property type="evidence" value="ECO:0007669"/>
    <property type="project" value="UniProtKB-UniRule"/>
</dbReference>
<name>A0A348API3_9FIRM</name>
<keyword evidence="13" id="KW-0547">Nucleotide-binding</keyword>
<keyword evidence="21" id="KW-1185">Reference proteome</keyword>
<keyword evidence="2 13" id="KW-0444">Lipid biosynthesis</keyword>
<feature type="binding site" evidence="13">
    <location>
        <position position="11"/>
    </location>
    <ligand>
        <name>NADPH</name>
        <dbReference type="ChEBI" id="CHEBI:57783"/>
    </ligand>
</feature>
<keyword evidence="5 13" id="KW-0520">NAD</keyword>
<comment type="similarity">
    <text evidence="1 13 17">Belongs to the NAD-dependent glycerol-3-phosphate dehydrogenase family.</text>
</comment>